<name>A0A919U117_9CELL</name>
<accession>A0A919U117</accession>
<evidence type="ECO:0000313" key="2">
    <source>
        <dbReference type="EMBL" id="GIG22598.1"/>
    </source>
</evidence>
<protein>
    <submittedName>
        <fullName evidence="2">Uncharacterized protein</fullName>
    </submittedName>
</protein>
<dbReference type="Proteomes" id="UP000632740">
    <property type="component" value="Unassembled WGS sequence"/>
</dbReference>
<dbReference type="AlphaFoldDB" id="A0A919U117"/>
<dbReference type="RefSeq" id="WP_203757508.1">
    <property type="nucleotide sequence ID" value="NZ_BONK01000012.1"/>
</dbReference>
<evidence type="ECO:0000256" key="1">
    <source>
        <dbReference type="SAM" id="MobiDB-lite"/>
    </source>
</evidence>
<comment type="caution">
    <text evidence="2">The sequence shown here is derived from an EMBL/GenBank/DDBJ whole genome shotgun (WGS) entry which is preliminary data.</text>
</comment>
<gene>
    <name evidence="2" type="ORF">Cch01nite_33220</name>
</gene>
<proteinExistence type="predicted"/>
<sequence>MNSAPGAHPTRTPRPAVAALGVGAVLVLAACGSQPVAEPPAATPAPVVAPSGTGASPEPDAFVALTDESAAAEYRAAVDAIELPLPDGLDYPAALPAAFLPTDGVVEQGAGRNVANFTWLCAWEDEYLTAESSDDARRVAHAAEMLEAWATGPFYTQVMSDPDHGWVSNVLVPMRQGDSSGIEADHQQLCREFPTVAGTGSR</sequence>
<keyword evidence="3" id="KW-1185">Reference proteome</keyword>
<evidence type="ECO:0000313" key="3">
    <source>
        <dbReference type="Proteomes" id="UP000632740"/>
    </source>
</evidence>
<reference evidence="2" key="1">
    <citation type="submission" date="2021-01" db="EMBL/GenBank/DDBJ databases">
        <title>Whole genome shotgun sequence of Cellulomonas chitinilytica NBRC 110799.</title>
        <authorList>
            <person name="Komaki H."/>
            <person name="Tamura T."/>
        </authorList>
    </citation>
    <scope>NUCLEOTIDE SEQUENCE</scope>
    <source>
        <strain evidence="2">NBRC 110799</strain>
    </source>
</reference>
<organism evidence="2 3">
    <name type="scientific">Cellulomonas chitinilytica</name>
    <dbReference type="NCBI Taxonomy" id="398759"/>
    <lineage>
        <taxon>Bacteria</taxon>
        <taxon>Bacillati</taxon>
        <taxon>Actinomycetota</taxon>
        <taxon>Actinomycetes</taxon>
        <taxon>Micrococcales</taxon>
        <taxon>Cellulomonadaceae</taxon>
        <taxon>Cellulomonas</taxon>
    </lineage>
</organism>
<dbReference type="EMBL" id="BONK01000012">
    <property type="protein sequence ID" value="GIG22598.1"/>
    <property type="molecule type" value="Genomic_DNA"/>
</dbReference>
<feature type="region of interest" description="Disordered" evidence="1">
    <location>
        <begin position="39"/>
        <end position="60"/>
    </location>
</feature>